<keyword evidence="4 9" id="KW-0812">Transmembrane</keyword>
<evidence type="ECO:0000256" key="6">
    <source>
        <dbReference type="ARBA" id="ARBA00022989"/>
    </source>
</evidence>
<keyword evidence="13" id="KW-1185">Reference proteome</keyword>
<dbReference type="RefSeq" id="WP_338574815.1">
    <property type="nucleotide sequence ID" value="NZ_CP146369.1"/>
</dbReference>
<dbReference type="EMBL" id="CP146369">
    <property type="protein sequence ID" value="WWT53288.1"/>
    <property type="molecule type" value="Genomic_DNA"/>
</dbReference>
<comment type="similarity">
    <text evidence="9">Belongs to the TatB family.</text>
</comment>
<dbReference type="PANTHER" id="PTHR33162:SF1">
    <property type="entry name" value="SEC-INDEPENDENT PROTEIN TRANSLOCASE PROTEIN TATA, CHLOROPLASTIC"/>
    <property type="match status" value="1"/>
</dbReference>
<evidence type="ECO:0000256" key="3">
    <source>
        <dbReference type="ARBA" id="ARBA00022475"/>
    </source>
</evidence>
<evidence type="ECO:0000313" key="12">
    <source>
        <dbReference type="EMBL" id="WWT53288.1"/>
    </source>
</evidence>
<dbReference type="InterPro" id="IPR018448">
    <property type="entry name" value="TatB"/>
</dbReference>
<dbReference type="NCBIfam" id="TIGR01410">
    <property type="entry name" value="tatB"/>
    <property type="match status" value="1"/>
</dbReference>
<dbReference type="Pfam" id="PF02416">
    <property type="entry name" value="TatA_B_E"/>
    <property type="match status" value="1"/>
</dbReference>
<dbReference type="HAMAP" id="MF_00237">
    <property type="entry name" value="TatB"/>
    <property type="match status" value="1"/>
</dbReference>
<sequence>MGGLGPGIGGFEILVIGLVALLVVGPKDLPMLMRKVGQFVAKARGMANEFRASFDEMARQSELDDLRKEVEALRSGQGMYVLGAEADEAFKDIRKELEAPIETPAVATSAATKTDEAAQTVATGVDEWPDTAAAPAVLNPEPKPAPKPRAKKASAASADGGAKARTRKTAAKPYAKTSSLKPPASRPKVARTKKVDL</sequence>
<evidence type="ECO:0000256" key="7">
    <source>
        <dbReference type="ARBA" id="ARBA00023010"/>
    </source>
</evidence>
<name>A0ABZ2ID50_9CAUL</name>
<accession>A0ABZ2ID50</accession>
<evidence type="ECO:0000313" key="13">
    <source>
        <dbReference type="Proteomes" id="UP001363460"/>
    </source>
</evidence>
<evidence type="ECO:0000256" key="11">
    <source>
        <dbReference type="SAM" id="Phobius"/>
    </source>
</evidence>
<dbReference type="Proteomes" id="UP001363460">
    <property type="component" value="Chromosome"/>
</dbReference>
<evidence type="ECO:0000256" key="10">
    <source>
        <dbReference type="SAM" id="MobiDB-lite"/>
    </source>
</evidence>
<keyword evidence="2 9" id="KW-0813">Transport</keyword>
<comment type="subunit">
    <text evidence="9">The Tat system comprises two distinct complexes: a TatABC complex, containing multiple copies of TatA, TatB and TatC subunits, and a separate TatA complex, containing only TatA subunits. Substrates initially bind to the TatABC complex, which probably triggers association of the separate TatA complex to form the active translocon.</text>
</comment>
<dbReference type="PRINTS" id="PR01506">
    <property type="entry name" value="TATBPROTEIN"/>
</dbReference>
<evidence type="ECO:0000256" key="1">
    <source>
        <dbReference type="ARBA" id="ARBA00004167"/>
    </source>
</evidence>
<proteinExistence type="inferred from homology"/>
<evidence type="ECO:0000256" key="5">
    <source>
        <dbReference type="ARBA" id="ARBA00022927"/>
    </source>
</evidence>
<feature type="transmembrane region" description="Helical" evidence="11">
    <location>
        <begin position="6"/>
        <end position="25"/>
    </location>
</feature>
<evidence type="ECO:0000256" key="4">
    <source>
        <dbReference type="ARBA" id="ARBA00022692"/>
    </source>
</evidence>
<evidence type="ECO:0000256" key="2">
    <source>
        <dbReference type="ARBA" id="ARBA00022448"/>
    </source>
</evidence>
<dbReference type="Gene3D" id="1.20.5.3310">
    <property type="match status" value="1"/>
</dbReference>
<dbReference type="InterPro" id="IPR003369">
    <property type="entry name" value="TatA/B/E"/>
</dbReference>
<feature type="compositionally biased region" description="Basic residues" evidence="10">
    <location>
        <begin position="188"/>
        <end position="197"/>
    </location>
</feature>
<comment type="function">
    <text evidence="9">Part of the twin-arginine translocation (Tat) system that transports large folded proteins containing a characteristic twin-arginine motif in their signal peptide across membranes. Together with TatC, TatB is part of a receptor directly interacting with Tat signal peptides. TatB may form an oligomeric binding site that transiently accommodates folded Tat precursor proteins before their translocation.</text>
</comment>
<protein>
    <recommendedName>
        <fullName evidence="9">Sec-independent protein translocase protein TatB</fullName>
    </recommendedName>
</protein>
<comment type="subcellular location">
    <subcellularLocation>
        <location evidence="9">Cell membrane</location>
        <topology evidence="9">Single-pass membrane protein</topology>
    </subcellularLocation>
    <subcellularLocation>
        <location evidence="1">Membrane</location>
        <topology evidence="1">Single-pass membrane protein</topology>
    </subcellularLocation>
</comment>
<feature type="region of interest" description="Disordered" evidence="10">
    <location>
        <begin position="126"/>
        <end position="197"/>
    </location>
</feature>
<dbReference type="PANTHER" id="PTHR33162">
    <property type="entry name" value="SEC-INDEPENDENT PROTEIN TRANSLOCASE PROTEIN TATA, CHLOROPLASTIC"/>
    <property type="match status" value="1"/>
</dbReference>
<organism evidence="12 13">
    <name type="scientific">Brevundimonas olei</name>
    <dbReference type="NCBI Taxonomy" id="657642"/>
    <lineage>
        <taxon>Bacteria</taxon>
        <taxon>Pseudomonadati</taxon>
        <taxon>Pseudomonadota</taxon>
        <taxon>Alphaproteobacteria</taxon>
        <taxon>Caulobacterales</taxon>
        <taxon>Caulobacteraceae</taxon>
        <taxon>Brevundimonas</taxon>
    </lineage>
</organism>
<feature type="compositionally biased region" description="Low complexity" evidence="10">
    <location>
        <begin position="153"/>
        <end position="163"/>
    </location>
</feature>
<reference evidence="12 13" key="1">
    <citation type="submission" date="2024-02" db="EMBL/GenBank/DDBJ databases">
        <title>Distribution and functional of Brevundimonas-related endobacteria within Verticillium dahliae.</title>
        <authorList>
            <person name="Zeng H."/>
        </authorList>
    </citation>
    <scope>NUCLEOTIDE SEQUENCE [LARGE SCALE GENOMIC DNA]</scope>
    <source>
        <strain evidence="12 13">TRM 44200</strain>
    </source>
</reference>
<gene>
    <name evidence="9 12" type="primary">tatB</name>
    <name evidence="12" type="ORF">V8J38_08370</name>
</gene>
<evidence type="ECO:0000256" key="9">
    <source>
        <dbReference type="HAMAP-Rule" id="MF_00237"/>
    </source>
</evidence>
<keyword evidence="5 9" id="KW-0653">Protein transport</keyword>
<keyword evidence="8 9" id="KW-0472">Membrane</keyword>
<evidence type="ECO:0000256" key="8">
    <source>
        <dbReference type="ARBA" id="ARBA00023136"/>
    </source>
</evidence>
<keyword evidence="7 9" id="KW-0811">Translocation</keyword>
<keyword evidence="3 9" id="KW-1003">Cell membrane</keyword>
<keyword evidence="6 9" id="KW-1133">Transmembrane helix</keyword>